<protein>
    <submittedName>
        <fullName evidence="2">Capsule assembly Wzi family protein</fullName>
    </submittedName>
</protein>
<gene>
    <name evidence="2" type="ORF">WJU16_12625</name>
</gene>
<dbReference type="EMBL" id="CP149822">
    <property type="protein sequence ID" value="WZN38848.1"/>
    <property type="molecule type" value="Genomic_DNA"/>
</dbReference>
<feature type="signal peptide" evidence="1">
    <location>
        <begin position="1"/>
        <end position="20"/>
    </location>
</feature>
<dbReference type="Proteomes" id="UP001485459">
    <property type="component" value="Chromosome"/>
</dbReference>
<dbReference type="Pfam" id="PF14052">
    <property type="entry name" value="Caps_assemb_Wzi"/>
    <property type="match status" value="1"/>
</dbReference>
<reference evidence="3" key="1">
    <citation type="submission" date="2024-03" db="EMBL/GenBank/DDBJ databases">
        <title>Chitinophaga horti sp. nov., isolated from garden soil.</title>
        <authorList>
            <person name="Lee D.S."/>
            <person name="Han D.M."/>
            <person name="Baek J.H."/>
            <person name="Choi D.G."/>
            <person name="Jeon J.H."/>
            <person name="Jeon C.O."/>
        </authorList>
    </citation>
    <scope>NUCLEOTIDE SEQUENCE [LARGE SCALE GENOMIC DNA]</scope>
    <source>
        <strain evidence="3">GPA1</strain>
    </source>
</reference>
<accession>A0ABZ2YG35</accession>
<feature type="chain" id="PRO_5045467732" evidence="1">
    <location>
        <begin position="21"/>
        <end position="481"/>
    </location>
</feature>
<dbReference type="InterPro" id="IPR026950">
    <property type="entry name" value="Caps_assemb_Wzi"/>
</dbReference>
<dbReference type="InterPro" id="IPR038636">
    <property type="entry name" value="Wzi_sf"/>
</dbReference>
<keyword evidence="1" id="KW-0732">Signal</keyword>
<evidence type="ECO:0000313" key="2">
    <source>
        <dbReference type="EMBL" id="WZN38848.1"/>
    </source>
</evidence>
<sequence>MKPAGIALTISLLLPFSAIRAQFADSLEVRIGTRATIATRDYQPFWLTANKFGTISDRKSDVSTYIRATNAHTFGRAGDWRLQYGVSLYNNNHFRRNFFEEAYVKFAFRKLELRAGRYEEIIGDVDPDLSSGSLGVSGNSLPIPKVSIGLKEYADVPFTNGWLQVKGQFSHGWMGRNQFIPYAFLHEKNFYLRIGKKKLRVYGGIQHYAVWGGNRKDLPKIKNSFKDYLDVVLVKEADDGTVISDEIRPNRPGDHRGVLEGGLEWENENVAFRAYRQTPFETGQNVDFRNTDALMGISFRDKREGAVLLKATLELINTKKMNDWHPRQVRESYYNNGVYLTGWEYENHIIGTPLFVNRSRGQYYFDDTQPFDYSERWNVIRNKGWNIVNNRVSGVHLGALYRIGSTLEGKTMLTYTKNFGTYDPGPIDGPLSQWYAMQQVRYNAPVPGLTLTGAVGLDGGDMSKTAGFMLGVEWLFRPARR</sequence>
<evidence type="ECO:0000313" key="3">
    <source>
        <dbReference type="Proteomes" id="UP001485459"/>
    </source>
</evidence>
<evidence type="ECO:0000256" key="1">
    <source>
        <dbReference type="SAM" id="SignalP"/>
    </source>
</evidence>
<organism evidence="2 3">
    <name type="scientific">Chitinophaga pollutisoli</name>
    <dbReference type="NCBI Taxonomy" id="3133966"/>
    <lineage>
        <taxon>Bacteria</taxon>
        <taxon>Pseudomonadati</taxon>
        <taxon>Bacteroidota</taxon>
        <taxon>Chitinophagia</taxon>
        <taxon>Chitinophagales</taxon>
        <taxon>Chitinophagaceae</taxon>
        <taxon>Chitinophaga</taxon>
    </lineage>
</organism>
<name>A0ABZ2YG35_9BACT</name>
<dbReference type="RefSeq" id="WP_341833861.1">
    <property type="nucleotide sequence ID" value="NZ_CP149822.1"/>
</dbReference>
<dbReference type="Gene3D" id="2.40.160.130">
    <property type="entry name" value="Capsule assembly protein Wzi"/>
    <property type="match status" value="1"/>
</dbReference>
<keyword evidence="3" id="KW-1185">Reference proteome</keyword>
<proteinExistence type="predicted"/>